<dbReference type="SUPFAM" id="SSF52540">
    <property type="entry name" value="P-loop containing nucleoside triphosphate hydrolases"/>
    <property type="match status" value="1"/>
</dbReference>
<dbReference type="InterPro" id="IPR027417">
    <property type="entry name" value="P-loop_NTPase"/>
</dbReference>
<evidence type="ECO:0000313" key="3">
    <source>
        <dbReference type="Proteomes" id="UP000727456"/>
    </source>
</evidence>
<sequence length="210" mass="23348">MSLAAGQIALPLDWPAGDDERDYVVSASNTAVVRHFEHWSLWPVMATVLTGPRKSGRSLLGRIVAARTGGELYDNAEVVDEETLFHAWNRAQERRRPLILIADRLPPEWTIALPDLRSRIAATPVVSIPDPDEELATRLIEKMAHDRGLAAPPELLRYLGPRIERSYLGIHHTLEALDELALQRRQGLTVPLARRALIAMGVIDESHANG</sequence>
<dbReference type="Gene3D" id="3.40.50.300">
    <property type="entry name" value="P-loop containing nucleotide triphosphate hydrolases"/>
    <property type="match status" value="1"/>
</dbReference>
<protein>
    <recommendedName>
        <fullName evidence="1">Hda lid domain-containing protein</fullName>
    </recommendedName>
</protein>
<dbReference type="RefSeq" id="WP_167071860.1">
    <property type="nucleotide sequence ID" value="NZ_JAAOZC010000001.1"/>
</dbReference>
<dbReference type="Gene3D" id="1.10.8.60">
    <property type="match status" value="1"/>
</dbReference>
<dbReference type="Proteomes" id="UP000727456">
    <property type="component" value="Unassembled WGS sequence"/>
</dbReference>
<proteinExistence type="predicted"/>
<comment type="caution">
    <text evidence="2">The sequence shown here is derived from an EMBL/GenBank/DDBJ whole genome shotgun (WGS) entry which is preliminary data.</text>
</comment>
<keyword evidence="3" id="KW-1185">Reference proteome</keyword>
<name>A0ABX0TNQ2_9SPHN</name>
<dbReference type="EMBL" id="JAAOZC010000001">
    <property type="protein sequence ID" value="NIJ07041.1"/>
    <property type="molecule type" value="Genomic_DNA"/>
</dbReference>
<dbReference type="InterPro" id="IPR055199">
    <property type="entry name" value="Hda_lid"/>
</dbReference>
<reference evidence="2 3" key="1">
    <citation type="submission" date="2020-03" db="EMBL/GenBank/DDBJ databases">
        <title>Genomic Encyclopedia of Type Strains, Phase III (KMG-III): the genomes of soil and plant-associated and newly described type strains.</title>
        <authorList>
            <person name="Whitman W."/>
        </authorList>
    </citation>
    <scope>NUCLEOTIDE SEQUENCE [LARGE SCALE GENOMIC DNA]</scope>
    <source>
        <strain evidence="2 3">CECT 8804</strain>
    </source>
</reference>
<dbReference type="Pfam" id="PF22688">
    <property type="entry name" value="Hda_lid"/>
    <property type="match status" value="1"/>
</dbReference>
<evidence type="ECO:0000259" key="1">
    <source>
        <dbReference type="Pfam" id="PF22688"/>
    </source>
</evidence>
<evidence type="ECO:0000313" key="2">
    <source>
        <dbReference type="EMBL" id="NIJ07041.1"/>
    </source>
</evidence>
<dbReference type="PANTHER" id="PTHR30050">
    <property type="entry name" value="CHROMOSOMAL REPLICATION INITIATOR PROTEIN DNAA"/>
    <property type="match status" value="1"/>
</dbReference>
<gene>
    <name evidence="2" type="ORF">FHS31_000623</name>
</gene>
<accession>A0ABX0TNQ2</accession>
<dbReference type="PANTHER" id="PTHR30050:SF5">
    <property type="entry name" value="DNAA REGULATORY INACTIVATOR HDA"/>
    <property type="match status" value="1"/>
</dbReference>
<organism evidence="2 3">
    <name type="scientific">Sphingomonas vulcanisoli</name>
    <dbReference type="NCBI Taxonomy" id="1658060"/>
    <lineage>
        <taxon>Bacteria</taxon>
        <taxon>Pseudomonadati</taxon>
        <taxon>Pseudomonadota</taxon>
        <taxon>Alphaproteobacteria</taxon>
        <taxon>Sphingomonadales</taxon>
        <taxon>Sphingomonadaceae</taxon>
        <taxon>Sphingomonas</taxon>
    </lineage>
</organism>
<feature type="domain" description="Hda lid" evidence="1">
    <location>
        <begin position="137"/>
        <end position="197"/>
    </location>
</feature>